<feature type="transmembrane region" description="Helical" evidence="1">
    <location>
        <begin position="43"/>
        <end position="64"/>
    </location>
</feature>
<keyword evidence="1" id="KW-1133">Transmembrane helix</keyword>
<proteinExistence type="predicted"/>
<gene>
    <name evidence="2" type="ORF">CVLEPA_LOCUS29126</name>
</gene>
<sequence length="94" mass="9536">MKAVLLMQAGVSVITEAGSSTGNKESFVLISRIGRKVVPTKLGLVLAIGIELAVVTGVKIVVVIGDKIALALGVEVMVLTAAELAFSTRACGGD</sequence>
<name>A0ABP0GW15_CLALP</name>
<reference evidence="2 3" key="1">
    <citation type="submission" date="2024-02" db="EMBL/GenBank/DDBJ databases">
        <authorList>
            <person name="Daric V."/>
            <person name="Darras S."/>
        </authorList>
    </citation>
    <scope>NUCLEOTIDE SEQUENCE [LARGE SCALE GENOMIC DNA]</scope>
</reference>
<comment type="caution">
    <text evidence="2">The sequence shown here is derived from an EMBL/GenBank/DDBJ whole genome shotgun (WGS) entry which is preliminary data.</text>
</comment>
<dbReference type="EMBL" id="CAWYQH010000152">
    <property type="protein sequence ID" value="CAK8695921.1"/>
    <property type="molecule type" value="Genomic_DNA"/>
</dbReference>
<dbReference type="Proteomes" id="UP001642483">
    <property type="component" value="Unassembled WGS sequence"/>
</dbReference>
<evidence type="ECO:0000313" key="2">
    <source>
        <dbReference type="EMBL" id="CAK8695921.1"/>
    </source>
</evidence>
<protein>
    <submittedName>
        <fullName evidence="2">Uncharacterized protein</fullName>
    </submittedName>
</protein>
<keyword evidence="1" id="KW-0812">Transmembrane</keyword>
<evidence type="ECO:0000313" key="3">
    <source>
        <dbReference type="Proteomes" id="UP001642483"/>
    </source>
</evidence>
<organism evidence="2 3">
    <name type="scientific">Clavelina lepadiformis</name>
    <name type="common">Light-bulb sea squirt</name>
    <name type="synonym">Ascidia lepadiformis</name>
    <dbReference type="NCBI Taxonomy" id="159417"/>
    <lineage>
        <taxon>Eukaryota</taxon>
        <taxon>Metazoa</taxon>
        <taxon>Chordata</taxon>
        <taxon>Tunicata</taxon>
        <taxon>Ascidiacea</taxon>
        <taxon>Aplousobranchia</taxon>
        <taxon>Clavelinidae</taxon>
        <taxon>Clavelina</taxon>
    </lineage>
</organism>
<keyword evidence="1" id="KW-0472">Membrane</keyword>
<evidence type="ECO:0000256" key="1">
    <source>
        <dbReference type="SAM" id="Phobius"/>
    </source>
</evidence>
<keyword evidence="3" id="KW-1185">Reference proteome</keyword>
<accession>A0ABP0GW15</accession>